<dbReference type="Pfam" id="PF24758">
    <property type="entry name" value="LRR_At5g56370"/>
    <property type="match status" value="1"/>
</dbReference>
<evidence type="ECO:0000313" key="3">
    <source>
        <dbReference type="Proteomes" id="UP000316621"/>
    </source>
</evidence>
<reference evidence="2 3" key="1">
    <citation type="journal article" date="2018" name="Science">
        <title>The opium poppy genome and morphinan production.</title>
        <authorList>
            <person name="Guo L."/>
            <person name="Winzer T."/>
            <person name="Yang X."/>
            <person name="Li Y."/>
            <person name="Ning Z."/>
            <person name="He Z."/>
            <person name="Teodor R."/>
            <person name="Lu Y."/>
            <person name="Bowser T.A."/>
            <person name="Graham I.A."/>
            <person name="Ye K."/>
        </authorList>
    </citation>
    <scope>NUCLEOTIDE SEQUENCE [LARGE SCALE GENOMIC DNA]</scope>
    <source>
        <strain evidence="3">cv. HN1</strain>
        <tissue evidence="2">Leaves</tissue>
    </source>
</reference>
<organism evidence="2 3">
    <name type="scientific">Papaver somniferum</name>
    <name type="common">Opium poppy</name>
    <dbReference type="NCBI Taxonomy" id="3469"/>
    <lineage>
        <taxon>Eukaryota</taxon>
        <taxon>Viridiplantae</taxon>
        <taxon>Streptophyta</taxon>
        <taxon>Embryophyta</taxon>
        <taxon>Tracheophyta</taxon>
        <taxon>Spermatophyta</taxon>
        <taxon>Magnoliopsida</taxon>
        <taxon>Ranunculales</taxon>
        <taxon>Papaveraceae</taxon>
        <taxon>Papaveroideae</taxon>
        <taxon>Papaver</taxon>
    </lineage>
</organism>
<evidence type="ECO:0000313" key="2">
    <source>
        <dbReference type="EMBL" id="RZC68338.1"/>
    </source>
</evidence>
<sequence>MDLYYYKAKSGGTFLSGRFRTSFIFPLSFFTCDSLTVLKLVRLRFNVRNMVSFPRLKLLWLRKMDFVDGILTNKLLSNCPILEELSLIQCGGLKCEALCIANFALKKLHIRSCDFGESTLKIYAPNLTAISYEGELPANFVFGSFLSLVEADNDVHNYREISAKTVVLIKLFELLSKVKILKMSGHSFLVLSQVDILLTDLPAFNNLIHLEVSSEFDWERVGSDPVSTLRILFRTFTAAATDKMKAASHLNLSVRYYTSEELDAIKLFFTCAGVLETLTIVASPHLSRNYEAQTKAVANIYCLELEHWCKSQNHERLAQGEAIRENLERVEACLGVLDMS</sequence>
<dbReference type="SUPFAM" id="SSF52058">
    <property type="entry name" value="L domain-like"/>
    <property type="match status" value="1"/>
</dbReference>
<dbReference type="PANTHER" id="PTHR31900">
    <property type="entry name" value="F-BOX/RNI SUPERFAMILY PROTEIN-RELATED"/>
    <property type="match status" value="1"/>
</dbReference>
<proteinExistence type="predicted"/>
<dbReference type="PANTHER" id="PTHR31900:SF30">
    <property type="entry name" value="SUPERFAMILY PROTEIN, PUTATIVE-RELATED"/>
    <property type="match status" value="1"/>
</dbReference>
<dbReference type="Gramene" id="RZC68338">
    <property type="protein sequence ID" value="RZC68338"/>
    <property type="gene ID" value="C5167_031603"/>
</dbReference>
<dbReference type="InterPro" id="IPR050232">
    <property type="entry name" value="FBL13/AtMIF1-like"/>
</dbReference>
<dbReference type="Gene3D" id="3.80.10.10">
    <property type="entry name" value="Ribonuclease Inhibitor"/>
    <property type="match status" value="1"/>
</dbReference>
<dbReference type="InterPro" id="IPR032675">
    <property type="entry name" value="LRR_dom_sf"/>
</dbReference>
<dbReference type="EMBL" id="CM010721">
    <property type="protein sequence ID" value="RZC68338.1"/>
    <property type="molecule type" value="Genomic_DNA"/>
</dbReference>
<gene>
    <name evidence="2" type="ORF">C5167_031603</name>
</gene>
<keyword evidence="3" id="KW-1185">Reference proteome</keyword>
<feature type="domain" description="F-box/LRR-repeat protein 15/At3g58940/PEG3-like LRR" evidence="1">
    <location>
        <begin position="20"/>
        <end position="132"/>
    </location>
</feature>
<evidence type="ECO:0000259" key="1">
    <source>
        <dbReference type="Pfam" id="PF24758"/>
    </source>
</evidence>
<dbReference type="AlphaFoldDB" id="A0A4Y7K8K2"/>
<name>A0A4Y7K8K2_PAPSO</name>
<dbReference type="InterPro" id="IPR055411">
    <property type="entry name" value="LRR_FXL15/At3g58940/PEG3-like"/>
</dbReference>
<dbReference type="Proteomes" id="UP000316621">
    <property type="component" value="Chromosome 7"/>
</dbReference>
<protein>
    <recommendedName>
        <fullName evidence="1">F-box/LRR-repeat protein 15/At3g58940/PEG3-like LRR domain-containing protein</fullName>
    </recommendedName>
</protein>
<accession>A0A4Y7K8K2</accession>